<feature type="non-terminal residue" evidence="2">
    <location>
        <position position="1"/>
    </location>
</feature>
<comment type="caution">
    <text evidence="2">The sequence shown here is derived from an EMBL/GenBank/DDBJ whole genome shotgun (WGS) entry which is preliminary data.</text>
</comment>
<protein>
    <submittedName>
        <fullName evidence="2">Protein disulfide-isomerase-like</fullName>
    </submittedName>
</protein>
<dbReference type="AlphaFoldDB" id="A0A8J4TT80"/>
<dbReference type="InterPro" id="IPR036249">
    <property type="entry name" value="Thioredoxin-like_sf"/>
</dbReference>
<dbReference type="Proteomes" id="UP000727407">
    <property type="component" value="Unassembled WGS sequence"/>
</dbReference>
<feature type="non-terminal residue" evidence="2">
    <location>
        <position position="68"/>
    </location>
</feature>
<name>A0A8J4TT80_CLAMG</name>
<sequence length="68" mass="7153">APLSGESLGSILEFAKAASELKESKSSVKLGKIDIAKEKDFAKSLNVTTVPSLRLYVSGDKSSPVECP</sequence>
<dbReference type="SUPFAM" id="SSF52833">
    <property type="entry name" value="Thioredoxin-like"/>
    <property type="match status" value="1"/>
</dbReference>
<organism evidence="2 3">
    <name type="scientific">Clarias magur</name>
    <name type="common">Asian catfish</name>
    <name type="synonym">Macropteronotus magur</name>
    <dbReference type="NCBI Taxonomy" id="1594786"/>
    <lineage>
        <taxon>Eukaryota</taxon>
        <taxon>Metazoa</taxon>
        <taxon>Chordata</taxon>
        <taxon>Craniata</taxon>
        <taxon>Vertebrata</taxon>
        <taxon>Euteleostomi</taxon>
        <taxon>Actinopterygii</taxon>
        <taxon>Neopterygii</taxon>
        <taxon>Teleostei</taxon>
        <taxon>Ostariophysi</taxon>
        <taxon>Siluriformes</taxon>
        <taxon>Clariidae</taxon>
        <taxon>Clarias</taxon>
    </lineage>
</organism>
<dbReference type="InterPro" id="IPR013766">
    <property type="entry name" value="Thioredoxin_domain"/>
</dbReference>
<reference evidence="2" key="1">
    <citation type="submission" date="2020-07" db="EMBL/GenBank/DDBJ databases">
        <title>Clarias magur genome sequencing, assembly and annotation.</title>
        <authorList>
            <person name="Kushwaha B."/>
            <person name="Kumar R."/>
            <person name="Das P."/>
            <person name="Joshi C.G."/>
            <person name="Kumar D."/>
            <person name="Nagpure N.S."/>
            <person name="Pandey M."/>
            <person name="Agarwal S."/>
            <person name="Srivastava S."/>
            <person name="Singh M."/>
            <person name="Sahoo L."/>
            <person name="Jayasankar P."/>
            <person name="Meher P.K."/>
            <person name="Koringa P.G."/>
            <person name="Iquebal M.A."/>
            <person name="Das S.P."/>
            <person name="Bit A."/>
            <person name="Patnaik S."/>
            <person name="Patel N."/>
            <person name="Shah T.M."/>
            <person name="Hinsu A."/>
            <person name="Jena J.K."/>
        </authorList>
    </citation>
    <scope>NUCLEOTIDE SEQUENCE</scope>
    <source>
        <strain evidence="2">CIFAMagur01</strain>
        <tissue evidence="2">Testis</tissue>
    </source>
</reference>
<dbReference type="Pfam" id="PF00085">
    <property type="entry name" value="Thioredoxin"/>
    <property type="match status" value="1"/>
</dbReference>
<evidence type="ECO:0000313" key="2">
    <source>
        <dbReference type="EMBL" id="KAF5901390.1"/>
    </source>
</evidence>
<dbReference type="Gene3D" id="3.40.30.10">
    <property type="entry name" value="Glutaredoxin"/>
    <property type="match status" value="1"/>
</dbReference>
<keyword evidence="3" id="KW-1185">Reference proteome</keyword>
<feature type="domain" description="Thioredoxin" evidence="1">
    <location>
        <begin position="14"/>
        <end position="63"/>
    </location>
</feature>
<dbReference type="CDD" id="cd02961">
    <property type="entry name" value="PDI_a_family"/>
    <property type="match status" value="1"/>
</dbReference>
<proteinExistence type="predicted"/>
<evidence type="ECO:0000259" key="1">
    <source>
        <dbReference type="Pfam" id="PF00085"/>
    </source>
</evidence>
<evidence type="ECO:0000313" key="3">
    <source>
        <dbReference type="Proteomes" id="UP000727407"/>
    </source>
</evidence>
<gene>
    <name evidence="2" type="ORF">DAT39_008881</name>
</gene>
<dbReference type="EMBL" id="QNUK01000114">
    <property type="protein sequence ID" value="KAF5901390.1"/>
    <property type="molecule type" value="Genomic_DNA"/>
</dbReference>
<accession>A0A8J4TT80</accession>